<proteinExistence type="predicted"/>
<dbReference type="EMBL" id="VSSQ01078826">
    <property type="protein sequence ID" value="MPN28505.1"/>
    <property type="molecule type" value="Genomic_DNA"/>
</dbReference>
<organism evidence="1">
    <name type="scientific">bioreactor metagenome</name>
    <dbReference type="NCBI Taxonomy" id="1076179"/>
    <lineage>
        <taxon>unclassified sequences</taxon>
        <taxon>metagenomes</taxon>
        <taxon>ecological metagenomes</taxon>
    </lineage>
</organism>
<dbReference type="AlphaFoldDB" id="A0A645GP67"/>
<dbReference type="PANTHER" id="PTHR42110">
    <property type="entry name" value="L-ASPARAGINASE, PUTATIVE (AFU_ORTHOLOGUE AFUA_3G11890)-RELATED"/>
    <property type="match status" value="1"/>
</dbReference>
<comment type="caution">
    <text evidence="1">The sequence shown here is derived from an EMBL/GenBank/DDBJ whole genome shotgun (WGS) entry which is preliminary data.</text>
</comment>
<evidence type="ECO:0008006" key="2">
    <source>
        <dbReference type="Google" id="ProtNLM"/>
    </source>
</evidence>
<dbReference type="InterPro" id="IPR010349">
    <property type="entry name" value="Asparaginase_II"/>
</dbReference>
<gene>
    <name evidence="1" type="ORF">SDC9_175947</name>
</gene>
<evidence type="ECO:0000313" key="1">
    <source>
        <dbReference type="EMBL" id="MPN28505.1"/>
    </source>
</evidence>
<accession>A0A645GP67</accession>
<sequence length="171" mass="18638">MLQSVSEFTGVNKEDIPIGIDGCGVPVHGLSVYHMAVAWARLLNPVGMSDKRHETAKRIRTAMMNHPEMIAGTGRLCTLLMSAAPGKIVAKSGAEAVYGFAIPELGWGMSLKIADGGSRATNAAVLGVLRQLHLLNEKEWETLLPYEVRTLRNHRNDIIGEIKPAVELTWL</sequence>
<dbReference type="PANTHER" id="PTHR42110:SF1">
    <property type="entry name" value="L-ASPARAGINASE, PUTATIVE (AFU_ORTHOLOGUE AFUA_3G11890)-RELATED"/>
    <property type="match status" value="1"/>
</dbReference>
<protein>
    <recommendedName>
        <fullName evidence="2">Asparaginase</fullName>
    </recommendedName>
</protein>
<dbReference type="Pfam" id="PF06089">
    <property type="entry name" value="Asparaginase_II"/>
    <property type="match status" value="1"/>
</dbReference>
<name>A0A645GP67_9ZZZZ</name>
<reference evidence="1" key="1">
    <citation type="submission" date="2019-08" db="EMBL/GenBank/DDBJ databases">
        <authorList>
            <person name="Kucharzyk K."/>
            <person name="Murdoch R.W."/>
            <person name="Higgins S."/>
            <person name="Loffler F."/>
        </authorList>
    </citation>
    <scope>NUCLEOTIDE SEQUENCE</scope>
</reference>